<comment type="caution">
    <text evidence="1">The sequence shown here is derived from an EMBL/GenBank/DDBJ whole genome shotgun (WGS) entry which is preliminary data.</text>
</comment>
<reference evidence="1" key="2">
    <citation type="submission" date="2021-09" db="EMBL/GenBank/DDBJ databases">
        <authorList>
            <person name="Gilroy R."/>
        </authorList>
    </citation>
    <scope>NUCLEOTIDE SEQUENCE</scope>
    <source>
        <strain evidence="1">CHK165-8395</strain>
    </source>
</reference>
<accession>A0A921FF58</accession>
<dbReference type="Proteomes" id="UP000718012">
    <property type="component" value="Unassembled WGS sequence"/>
</dbReference>
<evidence type="ECO:0000313" key="2">
    <source>
        <dbReference type="Proteomes" id="UP000718012"/>
    </source>
</evidence>
<evidence type="ECO:0000313" key="1">
    <source>
        <dbReference type="EMBL" id="HJF08443.1"/>
    </source>
</evidence>
<protein>
    <submittedName>
        <fullName evidence="1">Uncharacterized protein</fullName>
    </submittedName>
</protein>
<organism evidence="1 2">
    <name type="scientific">Phocaeicola coprocola</name>
    <dbReference type="NCBI Taxonomy" id="310298"/>
    <lineage>
        <taxon>Bacteria</taxon>
        <taxon>Pseudomonadati</taxon>
        <taxon>Bacteroidota</taxon>
        <taxon>Bacteroidia</taxon>
        <taxon>Bacteroidales</taxon>
        <taxon>Bacteroidaceae</taxon>
        <taxon>Phocaeicola</taxon>
    </lineage>
</organism>
<dbReference type="EMBL" id="DYXD01000215">
    <property type="protein sequence ID" value="HJF08443.1"/>
    <property type="molecule type" value="Genomic_DNA"/>
</dbReference>
<dbReference type="AlphaFoldDB" id="A0A921FF58"/>
<name>A0A921FF58_9BACT</name>
<reference evidence="1" key="1">
    <citation type="journal article" date="2021" name="PeerJ">
        <title>Extensive microbial diversity within the chicken gut microbiome revealed by metagenomics and culture.</title>
        <authorList>
            <person name="Gilroy R."/>
            <person name="Ravi A."/>
            <person name="Getino M."/>
            <person name="Pursley I."/>
            <person name="Horton D.L."/>
            <person name="Alikhan N.F."/>
            <person name="Baker D."/>
            <person name="Gharbi K."/>
            <person name="Hall N."/>
            <person name="Watson M."/>
            <person name="Adriaenssens E.M."/>
            <person name="Foster-Nyarko E."/>
            <person name="Jarju S."/>
            <person name="Secka A."/>
            <person name="Antonio M."/>
            <person name="Oren A."/>
            <person name="Chaudhuri R.R."/>
            <person name="La Ragione R."/>
            <person name="Hildebrand F."/>
            <person name="Pallen M.J."/>
        </authorList>
    </citation>
    <scope>NUCLEOTIDE SEQUENCE</scope>
    <source>
        <strain evidence="1">CHK165-8395</strain>
    </source>
</reference>
<sequence>MGKKKKTYVKPEMKIIEVKTEGVIAASGGGIIDVPEQNWLDSYCKNNTFNGNAKKDFTTMGGNADRDYTSNCQLYELKKYASVINQSINIDGKYYFSSGERVTIDRTIGSDDKVHIIIYPGWDSSFFK</sequence>
<gene>
    <name evidence="1" type="ORF">K8U81_09690</name>
</gene>
<proteinExistence type="predicted"/>